<evidence type="ECO:0000256" key="15">
    <source>
        <dbReference type="ARBA" id="ARBA00049322"/>
    </source>
</evidence>
<comment type="catalytic activity">
    <reaction evidence="7">
        <text>12-hexadecanoyloxy-octadecanoate + H2O = 12-hydroxyoctadecanoate + hexadecanoate + H(+)</text>
        <dbReference type="Rhea" id="RHEA:52056"/>
        <dbReference type="ChEBI" id="CHEBI:7896"/>
        <dbReference type="ChEBI" id="CHEBI:15377"/>
        <dbReference type="ChEBI" id="CHEBI:15378"/>
        <dbReference type="ChEBI" id="CHEBI:83677"/>
        <dbReference type="ChEBI" id="CHEBI:84201"/>
    </reaction>
    <physiologicalReaction direction="left-to-right" evidence="7">
        <dbReference type="Rhea" id="RHEA:52057"/>
    </physiologicalReaction>
</comment>
<reference evidence="20" key="1">
    <citation type="submission" date="2017-01" db="EMBL/GenBank/DDBJ databases">
        <title>Comparative genomics of anhydrobiosis in the tardigrade Hypsibius dujardini.</title>
        <authorList>
            <person name="Yoshida Y."/>
            <person name="Koutsovoulos G."/>
            <person name="Laetsch D."/>
            <person name="Stevens L."/>
            <person name="Kumar S."/>
            <person name="Horikawa D."/>
            <person name="Ishino K."/>
            <person name="Komine S."/>
            <person name="Tomita M."/>
            <person name="Blaxter M."/>
            <person name="Arakawa K."/>
        </authorList>
    </citation>
    <scope>NUCLEOTIDE SEQUENCE [LARGE SCALE GENOMIC DNA]</scope>
    <source>
        <strain evidence="20">Z151</strain>
    </source>
</reference>
<feature type="transmembrane region" description="Helical" evidence="18">
    <location>
        <begin position="267"/>
        <end position="287"/>
    </location>
</feature>
<evidence type="ECO:0000256" key="3">
    <source>
        <dbReference type="ARBA" id="ARBA00009300"/>
    </source>
</evidence>
<comment type="catalytic activity">
    <reaction evidence="9">
        <text>9-hexadecanoyloxy-octadecanoate + H2O = 9-hydroxy-octadecanoate + hexadecanoate + H(+)</text>
        <dbReference type="Rhea" id="RHEA:52052"/>
        <dbReference type="ChEBI" id="CHEBI:7896"/>
        <dbReference type="ChEBI" id="CHEBI:15377"/>
        <dbReference type="ChEBI" id="CHEBI:15378"/>
        <dbReference type="ChEBI" id="CHEBI:83670"/>
        <dbReference type="ChEBI" id="CHEBI:136286"/>
    </reaction>
    <physiologicalReaction direction="left-to-right" evidence="9">
        <dbReference type="Rhea" id="RHEA:52053"/>
    </physiologicalReaction>
</comment>
<dbReference type="Proteomes" id="UP000192578">
    <property type="component" value="Unassembled WGS sequence"/>
</dbReference>
<comment type="caution">
    <text evidence="19">The sequence shown here is derived from an EMBL/GenBank/DDBJ whole genome shotgun (WGS) entry which is preliminary data.</text>
</comment>
<keyword evidence="6 18" id="KW-0472">Membrane</keyword>
<keyword evidence="5 18" id="KW-1133">Transmembrane helix</keyword>
<comment type="similarity">
    <text evidence="3">Belongs to the AIG1 family.</text>
</comment>
<dbReference type="GO" id="GO:0012505">
    <property type="term" value="C:endomembrane system"/>
    <property type="evidence" value="ECO:0007669"/>
    <property type="project" value="UniProtKB-SubCell"/>
</dbReference>
<evidence type="ECO:0000256" key="10">
    <source>
        <dbReference type="ARBA" id="ARBA00048680"/>
    </source>
</evidence>
<evidence type="ECO:0000256" key="5">
    <source>
        <dbReference type="ARBA" id="ARBA00022989"/>
    </source>
</evidence>
<feature type="transmembrane region" description="Helical" evidence="18">
    <location>
        <begin position="236"/>
        <end position="255"/>
    </location>
</feature>
<evidence type="ECO:0000256" key="7">
    <source>
        <dbReference type="ARBA" id="ARBA00047368"/>
    </source>
</evidence>
<feature type="transmembrane region" description="Helical" evidence="18">
    <location>
        <begin position="307"/>
        <end position="326"/>
    </location>
</feature>
<evidence type="ECO:0000256" key="14">
    <source>
        <dbReference type="ARBA" id="ARBA00049296"/>
    </source>
</evidence>
<feature type="region of interest" description="Disordered" evidence="17">
    <location>
        <begin position="338"/>
        <end position="358"/>
    </location>
</feature>
<evidence type="ECO:0000256" key="11">
    <source>
        <dbReference type="ARBA" id="ARBA00048701"/>
    </source>
</evidence>
<protein>
    <submittedName>
        <fullName evidence="19">Androgen-induced 1</fullName>
    </submittedName>
</protein>
<comment type="catalytic activity">
    <reaction evidence="16">
        <text>12-(9Z-hexadecenoyloxy)-octadecanoate + H2O = 12-hydroxyoctadecanoate + (9Z)-hexadecenoate + H(+)</text>
        <dbReference type="Rhea" id="RHEA:52072"/>
        <dbReference type="ChEBI" id="CHEBI:15377"/>
        <dbReference type="ChEBI" id="CHEBI:15378"/>
        <dbReference type="ChEBI" id="CHEBI:32372"/>
        <dbReference type="ChEBI" id="CHEBI:84201"/>
        <dbReference type="ChEBI" id="CHEBI:136312"/>
    </reaction>
    <physiologicalReaction direction="left-to-right" evidence="16">
        <dbReference type="Rhea" id="RHEA:52073"/>
    </physiologicalReaction>
</comment>
<dbReference type="GO" id="GO:0016020">
    <property type="term" value="C:membrane"/>
    <property type="evidence" value="ECO:0007669"/>
    <property type="project" value="InterPro"/>
</dbReference>
<evidence type="ECO:0000256" key="1">
    <source>
        <dbReference type="ARBA" id="ARBA00000923"/>
    </source>
</evidence>
<dbReference type="PANTHER" id="PTHR10989:SF11">
    <property type="entry name" value="ANDROGEN-INDUCED GENE 1 PROTEIN"/>
    <property type="match status" value="1"/>
</dbReference>
<comment type="catalytic activity">
    <reaction evidence="14">
        <text>13-(9Z-octadecenoyloxy)-octadecanoate + H2O = 13-hydroxy-octadecanoate + (9Z)-octadecenoate + H(+)</text>
        <dbReference type="Rhea" id="RHEA:52064"/>
        <dbReference type="ChEBI" id="CHEBI:15377"/>
        <dbReference type="ChEBI" id="CHEBI:15378"/>
        <dbReference type="ChEBI" id="CHEBI:30823"/>
        <dbReference type="ChEBI" id="CHEBI:136303"/>
        <dbReference type="ChEBI" id="CHEBI:136304"/>
    </reaction>
    <physiologicalReaction direction="left-to-right" evidence="14">
        <dbReference type="Rhea" id="RHEA:52065"/>
    </physiologicalReaction>
</comment>
<dbReference type="OrthoDB" id="1898221at2759"/>
<dbReference type="Pfam" id="PF04750">
    <property type="entry name" value="Far-17a_AIG1"/>
    <property type="match status" value="1"/>
</dbReference>
<evidence type="ECO:0000256" key="8">
    <source>
        <dbReference type="ARBA" id="ARBA00047427"/>
    </source>
</evidence>
<evidence type="ECO:0000256" key="9">
    <source>
        <dbReference type="ARBA" id="ARBA00047863"/>
    </source>
</evidence>
<evidence type="ECO:0000256" key="18">
    <source>
        <dbReference type="SAM" id="Phobius"/>
    </source>
</evidence>
<evidence type="ECO:0000256" key="6">
    <source>
        <dbReference type="ARBA" id="ARBA00023136"/>
    </source>
</evidence>
<comment type="catalytic activity">
    <reaction evidence="11">
        <text>12-(9Z-octadecenoyloxy)-octadecanoate + H2O = 12-hydroxyoctadecanoate + (9Z)-octadecenoate + H(+)</text>
        <dbReference type="Rhea" id="RHEA:52060"/>
        <dbReference type="ChEBI" id="CHEBI:15377"/>
        <dbReference type="ChEBI" id="CHEBI:15378"/>
        <dbReference type="ChEBI" id="CHEBI:30823"/>
        <dbReference type="ChEBI" id="CHEBI:84201"/>
        <dbReference type="ChEBI" id="CHEBI:136302"/>
    </reaction>
    <physiologicalReaction direction="left-to-right" evidence="11">
        <dbReference type="Rhea" id="RHEA:52061"/>
    </physiologicalReaction>
</comment>
<evidence type="ECO:0000256" key="2">
    <source>
        <dbReference type="ARBA" id="ARBA00004127"/>
    </source>
</evidence>
<evidence type="ECO:0000256" key="17">
    <source>
        <dbReference type="SAM" id="MobiDB-lite"/>
    </source>
</evidence>
<organism evidence="19 20">
    <name type="scientific">Hypsibius exemplaris</name>
    <name type="common">Freshwater tardigrade</name>
    <dbReference type="NCBI Taxonomy" id="2072580"/>
    <lineage>
        <taxon>Eukaryota</taxon>
        <taxon>Metazoa</taxon>
        <taxon>Ecdysozoa</taxon>
        <taxon>Tardigrada</taxon>
        <taxon>Eutardigrada</taxon>
        <taxon>Parachela</taxon>
        <taxon>Hypsibioidea</taxon>
        <taxon>Hypsibiidae</taxon>
        <taxon>Hypsibius</taxon>
    </lineage>
</organism>
<keyword evidence="20" id="KW-1185">Reference proteome</keyword>
<comment type="catalytic activity">
    <reaction evidence="10">
        <text>12-octadecanoyloxy-octadecanoate + H2O = 12-hydroxyoctadecanoate + octadecanoate + H(+)</text>
        <dbReference type="Rhea" id="RHEA:52080"/>
        <dbReference type="ChEBI" id="CHEBI:15377"/>
        <dbReference type="ChEBI" id="CHEBI:15378"/>
        <dbReference type="ChEBI" id="CHEBI:25629"/>
        <dbReference type="ChEBI" id="CHEBI:84201"/>
        <dbReference type="ChEBI" id="CHEBI:136330"/>
    </reaction>
    <physiologicalReaction direction="left-to-right" evidence="10">
        <dbReference type="Rhea" id="RHEA:52081"/>
    </physiologicalReaction>
</comment>
<feature type="transmembrane region" description="Helical" evidence="18">
    <location>
        <begin position="197"/>
        <end position="216"/>
    </location>
</feature>
<keyword evidence="4 18" id="KW-0812">Transmembrane</keyword>
<dbReference type="EMBL" id="MTYJ01000137">
    <property type="protein sequence ID" value="OQV12750.1"/>
    <property type="molecule type" value="Genomic_DNA"/>
</dbReference>
<sequence>MFNRFPNFSSSTPGSPLPFFPTTIPFPNTRLSFQIHLIGPSRGSELPSPSKLHLANFISIRNVYSRMSAGATVVIAGTEKSTVTVTICERKVLHTRANFDVVLTECRKMSGSTLTRFAFHAGATAMYWGTIWYDFHHIDLGPAIGWDAYGGKLRFLTFIDLCIQALFYALCTGYDLSVLFRVNPKQRLVLKNAKDHMFTVMVFPIGAFVVLMFWAIYAVDRELIFPQFLDDVFPAWANHVMHTVILPVNLIEMALDYHAHPKSRWSGLKNLVIFSFAYQVWVLWVYYKTSSWVYPIFNALNGWQKVAFLQGATVGIIVLYFVGELLQQKVFNAKKGVKEAQPASPRRAPPKGIPKKHA</sequence>
<dbReference type="PANTHER" id="PTHR10989">
    <property type="entry name" value="ANDROGEN-INDUCED PROTEIN 1-RELATED"/>
    <property type="match status" value="1"/>
</dbReference>
<comment type="catalytic activity">
    <reaction evidence="15">
        <text>13-(9Z-hexadecenoyloxy)-octadecanoate + H2O = 13-hydroxy-octadecanoate + (9Z)-hexadecenoate + H(+)</text>
        <dbReference type="Rhea" id="RHEA:52076"/>
        <dbReference type="ChEBI" id="CHEBI:15377"/>
        <dbReference type="ChEBI" id="CHEBI:15378"/>
        <dbReference type="ChEBI" id="CHEBI:32372"/>
        <dbReference type="ChEBI" id="CHEBI:136304"/>
        <dbReference type="ChEBI" id="CHEBI:136315"/>
    </reaction>
    <physiologicalReaction direction="left-to-right" evidence="15">
        <dbReference type="Rhea" id="RHEA:52077"/>
    </physiologicalReaction>
</comment>
<evidence type="ECO:0000256" key="4">
    <source>
        <dbReference type="ARBA" id="ARBA00022692"/>
    </source>
</evidence>
<gene>
    <name evidence="19" type="ORF">BV898_12981</name>
</gene>
<accession>A0A1W0WC48</accession>
<comment type="catalytic activity">
    <reaction evidence="1">
        <text>9-(9Z-hexadecenoyloxy)-octadecanoate + H2O = (9Z)-hexadecenoate + 9-hydroxy-octadecanoate + H(+)</text>
        <dbReference type="Rhea" id="RHEA:52068"/>
        <dbReference type="ChEBI" id="CHEBI:15377"/>
        <dbReference type="ChEBI" id="CHEBI:15378"/>
        <dbReference type="ChEBI" id="CHEBI:32372"/>
        <dbReference type="ChEBI" id="CHEBI:136286"/>
        <dbReference type="ChEBI" id="CHEBI:136309"/>
    </reaction>
    <physiologicalReaction direction="left-to-right" evidence="1">
        <dbReference type="Rhea" id="RHEA:52069"/>
    </physiologicalReaction>
</comment>
<comment type="catalytic activity">
    <reaction evidence="13">
        <text>9-octadecanoyloxy-octadecanoate + H2O = 9-hydroxy-octadecanoate + octadecanoate + H(+)</text>
        <dbReference type="Rhea" id="RHEA:52096"/>
        <dbReference type="ChEBI" id="CHEBI:15377"/>
        <dbReference type="ChEBI" id="CHEBI:15378"/>
        <dbReference type="ChEBI" id="CHEBI:25629"/>
        <dbReference type="ChEBI" id="CHEBI:136286"/>
        <dbReference type="ChEBI" id="CHEBI:136373"/>
    </reaction>
    <physiologicalReaction direction="left-to-right" evidence="13">
        <dbReference type="Rhea" id="RHEA:52097"/>
    </physiologicalReaction>
</comment>
<evidence type="ECO:0000256" key="16">
    <source>
        <dbReference type="ARBA" id="ARBA00049428"/>
    </source>
</evidence>
<dbReference type="AlphaFoldDB" id="A0A1W0WC48"/>
<comment type="catalytic activity">
    <reaction evidence="12">
        <text>9-(9Z-octadecenoyloxy)-octadecanoate + H2O = 9-hydroxy-octadecanoate + (9Z)-octadecenoate + H(+)</text>
        <dbReference type="Rhea" id="RHEA:52048"/>
        <dbReference type="ChEBI" id="CHEBI:15377"/>
        <dbReference type="ChEBI" id="CHEBI:15378"/>
        <dbReference type="ChEBI" id="CHEBI:30823"/>
        <dbReference type="ChEBI" id="CHEBI:136282"/>
        <dbReference type="ChEBI" id="CHEBI:136286"/>
    </reaction>
    <physiologicalReaction direction="left-to-right" evidence="12">
        <dbReference type="Rhea" id="RHEA:52049"/>
    </physiologicalReaction>
</comment>
<name>A0A1W0WC48_HYPEX</name>
<feature type="transmembrane region" description="Helical" evidence="18">
    <location>
        <begin position="155"/>
        <end position="176"/>
    </location>
</feature>
<dbReference type="InterPro" id="IPR006838">
    <property type="entry name" value="ADTRP_AIG1"/>
</dbReference>
<proteinExistence type="inferred from homology"/>
<comment type="subcellular location">
    <subcellularLocation>
        <location evidence="2">Endomembrane system</location>
        <topology evidence="2">Multi-pass membrane protein</topology>
    </subcellularLocation>
</comment>
<comment type="catalytic activity">
    <reaction evidence="8">
        <text>13-octadecanoyloxy-octadecanoate + H2O = 13-hydroxy-octadecanoate + octadecanoate + H(+)</text>
        <dbReference type="Rhea" id="RHEA:52084"/>
        <dbReference type="ChEBI" id="CHEBI:15377"/>
        <dbReference type="ChEBI" id="CHEBI:15378"/>
        <dbReference type="ChEBI" id="CHEBI:25629"/>
        <dbReference type="ChEBI" id="CHEBI:136304"/>
        <dbReference type="ChEBI" id="CHEBI:136335"/>
    </reaction>
    <physiologicalReaction direction="left-to-right" evidence="8">
        <dbReference type="Rhea" id="RHEA:52085"/>
    </physiologicalReaction>
</comment>
<evidence type="ECO:0000256" key="13">
    <source>
        <dbReference type="ARBA" id="ARBA00049221"/>
    </source>
</evidence>
<evidence type="ECO:0000256" key="12">
    <source>
        <dbReference type="ARBA" id="ARBA00048800"/>
    </source>
</evidence>
<evidence type="ECO:0000313" key="20">
    <source>
        <dbReference type="Proteomes" id="UP000192578"/>
    </source>
</evidence>
<evidence type="ECO:0000313" key="19">
    <source>
        <dbReference type="EMBL" id="OQV12750.1"/>
    </source>
</evidence>